<keyword evidence="9" id="KW-0799">Topoisomerase</keyword>
<evidence type="ECO:0000313" key="13">
    <source>
        <dbReference type="EMBL" id="MCA9386666.1"/>
    </source>
</evidence>
<dbReference type="CDD" id="cd00822">
    <property type="entry name" value="TopoII_Trans_DNA_gyrase"/>
    <property type="match status" value="1"/>
</dbReference>
<dbReference type="GO" id="GO:0046872">
    <property type="term" value="F:metal ion binding"/>
    <property type="evidence" value="ECO:0007669"/>
    <property type="project" value="UniProtKB-KW"/>
</dbReference>
<evidence type="ECO:0000256" key="6">
    <source>
        <dbReference type="ARBA" id="ARBA00022741"/>
    </source>
</evidence>
<evidence type="ECO:0000259" key="12">
    <source>
        <dbReference type="PROSITE" id="PS50880"/>
    </source>
</evidence>
<dbReference type="SMART" id="SM00387">
    <property type="entry name" value="HATPase_c"/>
    <property type="match status" value="1"/>
</dbReference>
<comment type="caution">
    <text evidence="13">The sequence shown here is derived from an EMBL/GenBank/DDBJ whole genome shotgun (WGS) entry which is preliminary data.</text>
</comment>
<dbReference type="FunFam" id="3.40.50.670:FF:000002">
    <property type="entry name" value="DNA gyrase subunit B"/>
    <property type="match status" value="1"/>
</dbReference>
<dbReference type="InterPro" id="IPR000565">
    <property type="entry name" value="Topo_IIA_B"/>
</dbReference>
<evidence type="ECO:0000256" key="1">
    <source>
        <dbReference type="ARBA" id="ARBA00000185"/>
    </source>
</evidence>
<dbReference type="Proteomes" id="UP000714915">
    <property type="component" value="Unassembled WGS sequence"/>
</dbReference>
<dbReference type="PROSITE" id="PS50880">
    <property type="entry name" value="TOPRIM"/>
    <property type="match status" value="1"/>
</dbReference>
<dbReference type="InterPro" id="IPR013506">
    <property type="entry name" value="Topo_IIA_bsu_dom2"/>
</dbReference>
<dbReference type="CDD" id="cd16928">
    <property type="entry name" value="HATPase_GyrB-like"/>
    <property type="match status" value="1"/>
</dbReference>
<dbReference type="SUPFAM" id="SSF56719">
    <property type="entry name" value="Type II DNA topoisomerase"/>
    <property type="match status" value="1"/>
</dbReference>
<accession>A0A955RL45</accession>
<reference evidence="13" key="2">
    <citation type="journal article" date="2021" name="Microbiome">
        <title>Successional dynamics and alternative stable states in a saline activated sludge microbial community over 9 years.</title>
        <authorList>
            <person name="Wang Y."/>
            <person name="Ye J."/>
            <person name="Ju F."/>
            <person name="Liu L."/>
            <person name="Boyd J.A."/>
            <person name="Deng Y."/>
            <person name="Parks D.H."/>
            <person name="Jiang X."/>
            <person name="Yin X."/>
            <person name="Woodcroft B.J."/>
            <person name="Tyson G.W."/>
            <person name="Hugenholtz P."/>
            <person name="Polz M.F."/>
            <person name="Zhang T."/>
        </authorList>
    </citation>
    <scope>NUCLEOTIDE SEQUENCE</scope>
    <source>
        <strain evidence="13">HKST-UBA09</strain>
    </source>
</reference>
<dbReference type="PANTHER" id="PTHR45866:SF1">
    <property type="entry name" value="DNA GYRASE SUBUNIT B, MITOCHONDRIAL"/>
    <property type="match status" value="1"/>
</dbReference>
<dbReference type="AlphaFoldDB" id="A0A955RL45"/>
<dbReference type="InterPro" id="IPR020568">
    <property type="entry name" value="Ribosomal_Su5_D2-typ_SF"/>
</dbReference>
<dbReference type="SMART" id="SM00433">
    <property type="entry name" value="TOP2c"/>
    <property type="match status" value="1"/>
</dbReference>
<dbReference type="Pfam" id="PF00986">
    <property type="entry name" value="DNA_gyraseB_C"/>
    <property type="match status" value="1"/>
</dbReference>
<keyword evidence="7" id="KW-0067">ATP-binding</keyword>
<dbReference type="SUPFAM" id="SSF54211">
    <property type="entry name" value="Ribosomal protein S5 domain 2-like"/>
    <property type="match status" value="1"/>
</dbReference>
<proteinExistence type="inferred from homology"/>
<dbReference type="Gene3D" id="3.40.50.670">
    <property type="match status" value="1"/>
</dbReference>
<evidence type="ECO:0000256" key="3">
    <source>
        <dbReference type="ARBA" id="ARBA00010708"/>
    </source>
</evidence>
<dbReference type="InterPro" id="IPR003594">
    <property type="entry name" value="HATPase_dom"/>
</dbReference>
<dbReference type="EMBL" id="JAGQLF010000010">
    <property type="protein sequence ID" value="MCA9386666.1"/>
    <property type="molecule type" value="Genomic_DNA"/>
</dbReference>
<dbReference type="SUPFAM" id="SSF55874">
    <property type="entry name" value="ATPase domain of HSP90 chaperone/DNA topoisomerase II/histidine kinase"/>
    <property type="match status" value="1"/>
</dbReference>
<evidence type="ECO:0000256" key="9">
    <source>
        <dbReference type="ARBA" id="ARBA00023029"/>
    </source>
</evidence>
<evidence type="ECO:0000256" key="2">
    <source>
        <dbReference type="ARBA" id="ARBA00001946"/>
    </source>
</evidence>
<dbReference type="GO" id="GO:0006265">
    <property type="term" value="P:DNA topological change"/>
    <property type="evidence" value="ECO:0007669"/>
    <property type="project" value="InterPro"/>
</dbReference>
<protein>
    <recommendedName>
        <fullName evidence="4">DNA topoisomerase (ATP-hydrolyzing)</fullName>
        <ecNumber evidence="4">5.6.2.2</ecNumber>
    </recommendedName>
</protein>
<dbReference type="Pfam" id="PF00204">
    <property type="entry name" value="DNA_gyraseB"/>
    <property type="match status" value="1"/>
</dbReference>
<dbReference type="InterPro" id="IPR013760">
    <property type="entry name" value="Topo_IIA-like_dom_sf"/>
</dbReference>
<evidence type="ECO:0000313" key="14">
    <source>
        <dbReference type="Proteomes" id="UP000714915"/>
    </source>
</evidence>
<dbReference type="GO" id="GO:0005524">
    <property type="term" value="F:ATP binding"/>
    <property type="evidence" value="ECO:0007669"/>
    <property type="project" value="UniProtKB-KW"/>
</dbReference>
<evidence type="ECO:0000256" key="7">
    <source>
        <dbReference type="ARBA" id="ARBA00022840"/>
    </source>
</evidence>
<sequence length="635" mass="70007">MAEKEYSASNIQVLKGLEAVRKRPAMYIGGTDSDGLHHLIWELVDNGIDEALAGFATDVSVIIEEDGSVTIRDNGRGIPVDIHPTEKVSALELAATVLHAGGKFDSDTYKVSSGLHGVGLSVVNALSKKCRIEVYKNGKKHVQEYEIGVPKGPVKEVGTTNEKGTMINFLPDDTIFDSVEFKDKVILDRLRQHAYLNGGVRFNFSNKVGGGNKFYGFFFDGGLKSYVRHINMHLTPIQTKVFYAKDVVDDVDIEVAIQYTDDLQSREYAFANNVHNPEGGTHLSGLRTALTRTVNNYINEFGNEKEKNMKLTGDDVREGLTAAISVKISDPQFEGQTKIKLNNTEVTGAVRQLIEAQLKAFLIENPKEAKAITGRVILANKARTAAKAARDAVIRKGALEGSGLPGKLADCSSKKAEECELYIVEGDSAGGPAKQGRNRHNQAILPVFGKPINSEKYRLDKVLASEKIADLIKAIGTGIGDMFDVSKLRYHKIVLMADADVDGAHITTLNLTLFYRHLKKIVENGHLYIAQPPLYKVTFSANDTVWVKDDASLQKLLKERKSAKAPSIQRFKGLGEMNAEQLWETTMNPDTRVLKQVVIEDAEAADRLFDILMGNEVPPRKKYIQTYSSEAELDV</sequence>
<dbReference type="GO" id="GO:0003918">
    <property type="term" value="F:DNA topoisomerase type II (double strand cut, ATP-hydrolyzing) activity"/>
    <property type="evidence" value="ECO:0007669"/>
    <property type="project" value="UniProtKB-EC"/>
</dbReference>
<dbReference type="PRINTS" id="PR00418">
    <property type="entry name" value="TPI2FAMILY"/>
</dbReference>
<dbReference type="InterPro" id="IPR018522">
    <property type="entry name" value="TopoIIA_CS"/>
</dbReference>
<dbReference type="NCBIfam" id="NF011501">
    <property type="entry name" value="PRK14939.1"/>
    <property type="match status" value="1"/>
</dbReference>
<evidence type="ECO:0000256" key="11">
    <source>
        <dbReference type="ARBA" id="ARBA00023235"/>
    </source>
</evidence>
<dbReference type="InterPro" id="IPR002288">
    <property type="entry name" value="DNA_gyrase_B_C"/>
</dbReference>
<keyword evidence="8" id="KW-0460">Magnesium</keyword>
<dbReference type="Gene3D" id="3.30.565.10">
    <property type="entry name" value="Histidine kinase-like ATPase, C-terminal domain"/>
    <property type="match status" value="1"/>
</dbReference>
<dbReference type="Pfam" id="PF02518">
    <property type="entry name" value="HATPase_c"/>
    <property type="match status" value="1"/>
</dbReference>
<dbReference type="GO" id="GO:0003677">
    <property type="term" value="F:DNA binding"/>
    <property type="evidence" value="ECO:0007669"/>
    <property type="project" value="UniProtKB-KW"/>
</dbReference>
<dbReference type="InterPro" id="IPR014721">
    <property type="entry name" value="Ribsml_uS5_D2-typ_fold_subgr"/>
</dbReference>
<dbReference type="InterPro" id="IPR013759">
    <property type="entry name" value="Topo_IIA_B_C"/>
</dbReference>
<evidence type="ECO:0000256" key="10">
    <source>
        <dbReference type="ARBA" id="ARBA00023125"/>
    </source>
</evidence>
<dbReference type="NCBIfam" id="NF004189">
    <property type="entry name" value="PRK05644.1"/>
    <property type="match status" value="1"/>
</dbReference>
<keyword evidence="6" id="KW-0547">Nucleotide-binding</keyword>
<keyword evidence="5" id="KW-0479">Metal-binding</keyword>
<dbReference type="PANTHER" id="PTHR45866">
    <property type="entry name" value="DNA GYRASE/TOPOISOMERASE SUBUNIT B"/>
    <property type="match status" value="1"/>
</dbReference>
<comment type="similarity">
    <text evidence="3">Belongs to the type II topoisomerase GyrB family.</text>
</comment>
<dbReference type="Gene3D" id="3.30.230.10">
    <property type="match status" value="1"/>
</dbReference>
<gene>
    <name evidence="13" type="ORF">KC669_01385</name>
</gene>
<evidence type="ECO:0000256" key="8">
    <source>
        <dbReference type="ARBA" id="ARBA00022842"/>
    </source>
</evidence>
<dbReference type="InterPro" id="IPR006171">
    <property type="entry name" value="TOPRIM_dom"/>
</dbReference>
<reference evidence="13" key="1">
    <citation type="submission" date="2020-04" db="EMBL/GenBank/DDBJ databases">
        <authorList>
            <person name="Zhang T."/>
        </authorList>
    </citation>
    <scope>NUCLEOTIDE SEQUENCE</scope>
    <source>
        <strain evidence="13">HKST-UBA09</strain>
    </source>
</reference>
<keyword evidence="11" id="KW-0413">Isomerase</keyword>
<dbReference type="InterPro" id="IPR036890">
    <property type="entry name" value="HATPase_C_sf"/>
</dbReference>
<dbReference type="PROSITE" id="PS00177">
    <property type="entry name" value="TOPOISOMERASE_II"/>
    <property type="match status" value="1"/>
</dbReference>
<dbReference type="EC" id="5.6.2.2" evidence="4"/>
<dbReference type="PRINTS" id="PR01159">
    <property type="entry name" value="DNAGYRASEB"/>
</dbReference>
<dbReference type="Pfam" id="PF01751">
    <property type="entry name" value="Toprim"/>
    <property type="match status" value="1"/>
</dbReference>
<comment type="cofactor">
    <cofactor evidence="2">
        <name>Mg(2+)</name>
        <dbReference type="ChEBI" id="CHEBI:18420"/>
    </cofactor>
</comment>
<evidence type="ECO:0000256" key="5">
    <source>
        <dbReference type="ARBA" id="ARBA00022723"/>
    </source>
</evidence>
<dbReference type="FunFam" id="3.30.565.10:FF:000002">
    <property type="entry name" value="DNA gyrase subunit B"/>
    <property type="match status" value="1"/>
</dbReference>
<evidence type="ECO:0000256" key="4">
    <source>
        <dbReference type="ARBA" id="ARBA00012895"/>
    </source>
</evidence>
<organism evidence="13 14">
    <name type="scientific">Candidatus Dojkabacteria bacterium</name>
    <dbReference type="NCBI Taxonomy" id="2099670"/>
    <lineage>
        <taxon>Bacteria</taxon>
        <taxon>Candidatus Dojkabacteria</taxon>
    </lineage>
</organism>
<keyword evidence="10" id="KW-0238">DNA-binding</keyword>
<name>A0A955RL45_9BACT</name>
<comment type="catalytic activity">
    <reaction evidence="1">
        <text>ATP-dependent breakage, passage and rejoining of double-stranded DNA.</text>
        <dbReference type="EC" id="5.6.2.2"/>
    </reaction>
</comment>
<feature type="domain" description="Toprim" evidence="12">
    <location>
        <begin position="419"/>
        <end position="533"/>
    </location>
</feature>
<dbReference type="InterPro" id="IPR001241">
    <property type="entry name" value="Topo_IIA"/>
</dbReference>